<dbReference type="InterPro" id="IPR036872">
    <property type="entry name" value="CH_dom_sf"/>
</dbReference>
<feature type="compositionally biased region" description="Low complexity" evidence="9">
    <location>
        <begin position="1060"/>
        <end position="1074"/>
    </location>
</feature>
<feature type="coiled-coil region" evidence="8">
    <location>
        <begin position="1009"/>
        <end position="1043"/>
    </location>
</feature>
<feature type="coiled-coil region" evidence="8">
    <location>
        <begin position="407"/>
        <end position="469"/>
    </location>
</feature>
<feature type="region of interest" description="Disordered" evidence="9">
    <location>
        <begin position="218"/>
        <end position="255"/>
    </location>
</feature>
<dbReference type="Pfam" id="PF16796">
    <property type="entry name" value="Microtub_bd"/>
    <property type="match status" value="1"/>
</dbReference>
<dbReference type="GO" id="GO:0005524">
    <property type="term" value="F:ATP binding"/>
    <property type="evidence" value="ECO:0007669"/>
    <property type="project" value="UniProtKB-UniRule"/>
</dbReference>
<evidence type="ECO:0000256" key="1">
    <source>
        <dbReference type="ARBA" id="ARBA00010899"/>
    </source>
</evidence>
<evidence type="ECO:0000256" key="4">
    <source>
        <dbReference type="ARBA" id="ARBA00022840"/>
    </source>
</evidence>
<dbReference type="Gene3D" id="1.10.418.10">
    <property type="entry name" value="Calponin-like domain"/>
    <property type="match status" value="1"/>
</dbReference>
<dbReference type="InterPro" id="IPR001752">
    <property type="entry name" value="Kinesin_motor_dom"/>
</dbReference>
<dbReference type="EnsemblPlants" id="OGLUM06G19390.2">
    <property type="protein sequence ID" value="OGLUM06G19390.2"/>
    <property type="gene ID" value="OGLUM06G19390"/>
</dbReference>
<evidence type="ECO:0000256" key="3">
    <source>
        <dbReference type="ARBA" id="ARBA00022741"/>
    </source>
</evidence>
<accession>A0A0E0AAU2</accession>
<dbReference type="PROSITE" id="PS50067">
    <property type="entry name" value="KINESIN_MOTOR_2"/>
    <property type="match status" value="1"/>
</dbReference>
<dbReference type="InterPro" id="IPR027640">
    <property type="entry name" value="Kinesin-like_fam"/>
</dbReference>
<feature type="domain" description="Kinesin motor" evidence="11">
    <location>
        <begin position="708"/>
        <end position="1002"/>
    </location>
</feature>
<dbReference type="PANTHER" id="PTHR47972:SF49">
    <property type="entry name" value="KINESIN-LIKE PROTEIN KIN-14M"/>
    <property type="match status" value="1"/>
</dbReference>
<reference evidence="12" key="2">
    <citation type="submission" date="2018-05" db="EMBL/GenBank/DDBJ databases">
        <title>OgluRS3 (Oryza glumaepatula Reference Sequence Version 3).</title>
        <authorList>
            <person name="Zhang J."/>
            <person name="Kudrna D."/>
            <person name="Lee S."/>
            <person name="Talag J."/>
            <person name="Welchert J."/>
            <person name="Wing R.A."/>
        </authorList>
    </citation>
    <scope>NUCLEOTIDE SEQUENCE [LARGE SCALE GENOMIC DNA]</scope>
</reference>
<dbReference type="GO" id="GO:0007018">
    <property type="term" value="P:microtubule-based movement"/>
    <property type="evidence" value="ECO:0007669"/>
    <property type="project" value="InterPro"/>
</dbReference>
<keyword evidence="13" id="KW-1185">Reference proteome</keyword>
<feature type="coiled-coil region" evidence="8">
    <location>
        <begin position="568"/>
        <end position="620"/>
    </location>
</feature>
<evidence type="ECO:0000259" key="11">
    <source>
        <dbReference type="PROSITE" id="PS50067"/>
    </source>
</evidence>
<feature type="compositionally biased region" description="Polar residues" evidence="9">
    <location>
        <begin position="1215"/>
        <end position="1226"/>
    </location>
</feature>
<name>A0A0E0AAU2_9ORYZ</name>
<dbReference type="SUPFAM" id="SSF47576">
    <property type="entry name" value="Calponin-homology domain, CH-domain"/>
    <property type="match status" value="1"/>
</dbReference>
<evidence type="ECO:0000313" key="13">
    <source>
        <dbReference type="Proteomes" id="UP000026961"/>
    </source>
</evidence>
<dbReference type="SMART" id="SM00129">
    <property type="entry name" value="KISc"/>
    <property type="match status" value="1"/>
</dbReference>
<dbReference type="Proteomes" id="UP000026961">
    <property type="component" value="Chromosome 6"/>
</dbReference>
<evidence type="ECO:0000256" key="8">
    <source>
        <dbReference type="SAM" id="Coils"/>
    </source>
</evidence>
<feature type="compositionally biased region" description="Low complexity" evidence="9">
    <location>
        <begin position="242"/>
        <end position="255"/>
    </location>
</feature>
<keyword evidence="3 7" id="KW-0547">Nucleotide-binding</keyword>
<dbReference type="AlphaFoldDB" id="A0A0E0AAU2"/>
<protein>
    <recommendedName>
        <fullName evidence="14">Kinesin motor domain-containing protein</fullName>
    </recommendedName>
</protein>
<evidence type="ECO:0008006" key="14">
    <source>
        <dbReference type="Google" id="ProtNLM"/>
    </source>
</evidence>
<organism evidence="12">
    <name type="scientific">Oryza glumipatula</name>
    <dbReference type="NCBI Taxonomy" id="40148"/>
    <lineage>
        <taxon>Eukaryota</taxon>
        <taxon>Viridiplantae</taxon>
        <taxon>Streptophyta</taxon>
        <taxon>Embryophyta</taxon>
        <taxon>Tracheophyta</taxon>
        <taxon>Spermatophyta</taxon>
        <taxon>Magnoliopsida</taxon>
        <taxon>Liliopsida</taxon>
        <taxon>Poales</taxon>
        <taxon>Poaceae</taxon>
        <taxon>BOP clade</taxon>
        <taxon>Oryzoideae</taxon>
        <taxon>Oryzeae</taxon>
        <taxon>Oryzinae</taxon>
        <taxon>Oryza</taxon>
    </lineage>
</organism>
<dbReference type="InterPro" id="IPR001715">
    <property type="entry name" value="CH_dom"/>
</dbReference>
<proteinExistence type="inferred from homology"/>
<dbReference type="HOGENOM" id="CLU_001485_1_3_1"/>
<dbReference type="PRINTS" id="PR00380">
    <property type="entry name" value="KINESINHEAVY"/>
</dbReference>
<evidence type="ECO:0000256" key="9">
    <source>
        <dbReference type="SAM" id="MobiDB-lite"/>
    </source>
</evidence>
<dbReference type="FunFam" id="3.40.850.10:FF:000111">
    <property type="entry name" value="p-loop nucleoside triphosphate hydrolase superfamily protein with CH (Calponin Homology) domain"/>
    <property type="match status" value="1"/>
</dbReference>
<keyword evidence="5 8" id="KW-0175">Coiled coil</keyword>
<keyword evidence="4 7" id="KW-0067">ATP-binding</keyword>
<comment type="similarity">
    <text evidence="1">Belongs to the TRAFAC class myosin-kinesin ATPase superfamily. Kinesin family. KIN-14 subfamily.</text>
</comment>
<feature type="compositionally biased region" description="Polar residues" evidence="9">
    <location>
        <begin position="1253"/>
        <end position="1269"/>
    </location>
</feature>
<dbReference type="InterPro" id="IPR027417">
    <property type="entry name" value="P-loop_NTPase"/>
</dbReference>
<keyword evidence="2" id="KW-0493">Microtubule</keyword>
<evidence type="ECO:0000313" key="12">
    <source>
        <dbReference type="EnsemblPlants" id="OGLUM06G19390.2"/>
    </source>
</evidence>
<dbReference type="Pfam" id="PF00225">
    <property type="entry name" value="Kinesin"/>
    <property type="match status" value="1"/>
</dbReference>
<dbReference type="Gramene" id="OGLUM06G19390.2">
    <property type="protein sequence ID" value="OGLUM06G19390.2"/>
    <property type="gene ID" value="OGLUM06G19390"/>
</dbReference>
<feature type="region of interest" description="Disordered" evidence="9">
    <location>
        <begin position="1185"/>
        <end position="1269"/>
    </location>
</feature>
<dbReference type="InterPro" id="IPR036961">
    <property type="entry name" value="Kinesin_motor_dom_sf"/>
</dbReference>
<dbReference type="GO" id="GO:0003777">
    <property type="term" value="F:microtubule motor activity"/>
    <property type="evidence" value="ECO:0007669"/>
    <property type="project" value="InterPro"/>
</dbReference>
<evidence type="ECO:0000256" key="2">
    <source>
        <dbReference type="ARBA" id="ARBA00022701"/>
    </source>
</evidence>
<evidence type="ECO:0000259" key="10">
    <source>
        <dbReference type="PROSITE" id="PS50021"/>
    </source>
</evidence>
<dbReference type="PROSITE" id="PS50021">
    <property type="entry name" value="CH"/>
    <property type="match status" value="1"/>
</dbReference>
<evidence type="ECO:0000256" key="7">
    <source>
        <dbReference type="PROSITE-ProRule" id="PRU00283"/>
    </source>
</evidence>
<feature type="region of interest" description="Disordered" evidence="9">
    <location>
        <begin position="1057"/>
        <end position="1076"/>
    </location>
</feature>
<evidence type="ECO:0000256" key="5">
    <source>
        <dbReference type="ARBA" id="ARBA00023054"/>
    </source>
</evidence>
<sequence length="1269" mass="140653">MLKQKQRRHHARPLAHVFSRARSPPPRLVLALALSLSSSPPRRRRLLGGQTPHHQLFVRVPRLPPSLAMSSAAADRRRAEAVAWLRALLRGCGGGGGGQPLPPPHASEDDLRAALADGALLCAALRRLGCDPAAASDEGTGSAAAAAAAAGEGDVGRFLAAVERMGLPGFSPSDLDTGPVSSVVTCLLALRDQFVSHDVGGLSCSLPEKVMMQSMEFPRKVNDPGTQNSEGRRKIPKNPAMSEPSSPLSQTTLSSISRHAGHSFHDVFQLRQGRYSDLPSSKISEMMKSTSLDNAPTQSLLSVVNVILDELVETKIGEIPYHLACLLRKVILEIERRISTQAEHIRNIIPVVIVACMQQNNLMKAREEKYKSRIRVLEALASGTSDQTHVNSNATNGKAHVSPDHAVHQMKMEKDKTEDKKRLAEKDVVLLVKDKEEDVTRLTKDKEDMAKLLKDKEDIIRLMKEKEEMVWMMREKENMVSLNNGRVEDKHQLTDKDVANSAKYRNEIIKLMKEKEDSNDTIMKLNIELEAMKSSYEGTRILLDSKKKEVLQLLMDKESIEYIVSQLKQELAIERSSHQTHIQELETRAFQANNKLEQRIKEMELMLEDSKTRVRDLEELLESRSQTWEQKEIRLNQFIGLQIQNIQDLRLSSVSIRHEILHCQKRWSEEICDLGQSLKVLTNAAENYHATLEENRKLFNEVQELKGNIRVHCRIRPFLPGEDQTSTTIEYVGDNGELILANPAKRGKEGHKLFKFNKVLGPSASQDEVFKEIQPLIRSVLDGYNVCIFAYGQTGSGKTYTMTGPENATEKDWGVNYRALNDLFHISRSRRDTVIQPNGLAVPDATMHPVNSSSDVIELMRTGLENRSVGATALNERSSRSHSVVTMHIQGVDLKTGVTLRGALHLVDLAGSERVDRSAATGDRLKEAQHINKSLSALGDVIFSLSQKNAHVPYRNSKLTQVLQNSLGGHAKTLMFVQVNPDVSSYAETLSTLKFAERVSGVELGAAKANKEGKDIKEFKEQLSLLKDKIAKKDEEISRLQLQSHNTPRATAKRADSLLKHSSSSPGISSLGSKIQHRRTASGGRIKIVGSRAGSDVDNFSDISDRHSEAGSMQSVDDIQQSREIMGLSKLSMSEMGHNSVDPELPCFGYDDSEGRLSDISDSGLSMGAETDCSMSSVVELTSLPDQDRVSGTQKEQHMAPSTPKDRLHKVATRASRTTTPKTPQSPTLWPKLRDPPPPRSPMSTSTGKVRVTQATSSSRNSSTQKRWT</sequence>
<keyword evidence="6 7" id="KW-0505">Motor protein</keyword>
<dbReference type="PANTHER" id="PTHR47972">
    <property type="entry name" value="KINESIN-LIKE PROTEIN KLP-3"/>
    <property type="match status" value="1"/>
</dbReference>
<feature type="domain" description="Calponin-homology (CH)" evidence="10">
    <location>
        <begin position="75"/>
        <end position="195"/>
    </location>
</feature>
<dbReference type="GO" id="GO:0005874">
    <property type="term" value="C:microtubule"/>
    <property type="evidence" value="ECO:0007669"/>
    <property type="project" value="UniProtKB-KW"/>
</dbReference>
<dbReference type="Gene3D" id="3.40.850.10">
    <property type="entry name" value="Kinesin motor domain"/>
    <property type="match status" value="2"/>
</dbReference>
<reference evidence="12" key="1">
    <citation type="submission" date="2015-04" db="UniProtKB">
        <authorList>
            <consortium name="EnsemblPlants"/>
        </authorList>
    </citation>
    <scope>IDENTIFICATION</scope>
</reference>
<dbReference type="FunFam" id="3.40.850.10:FF:000178">
    <property type="entry name" value="Kinesin-related protein3"/>
    <property type="match status" value="1"/>
</dbReference>
<feature type="binding site" evidence="7">
    <location>
        <begin position="792"/>
        <end position="799"/>
    </location>
    <ligand>
        <name>ATP</name>
        <dbReference type="ChEBI" id="CHEBI:30616"/>
    </ligand>
</feature>
<evidence type="ECO:0000256" key="6">
    <source>
        <dbReference type="ARBA" id="ARBA00023175"/>
    </source>
</evidence>
<dbReference type="InterPro" id="IPR031852">
    <property type="entry name" value="Vik1/Cik1_MT-bd"/>
</dbReference>
<dbReference type="GO" id="GO:0008017">
    <property type="term" value="F:microtubule binding"/>
    <property type="evidence" value="ECO:0007669"/>
    <property type="project" value="InterPro"/>
</dbReference>
<dbReference type="SUPFAM" id="SSF52540">
    <property type="entry name" value="P-loop containing nucleoside triphosphate hydrolases"/>
    <property type="match status" value="1"/>
</dbReference>